<dbReference type="EMBL" id="VIEB01000343">
    <property type="protein sequence ID" value="TQD94429.1"/>
    <property type="molecule type" value="Genomic_DNA"/>
</dbReference>
<evidence type="ECO:0000313" key="2">
    <source>
        <dbReference type="Proteomes" id="UP000315295"/>
    </source>
</evidence>
<dbReference type="STRING" id="106549.A0A540M7G2"/>
<sequence length="110" mass="12516">MVLQEEPQELQNPPMAFDPLLFCEEGFEEDLGDNSSEEKSQNCDGFSKKQSSFHLIFLESDMLWENDELSSLISKEEQTHVYFSGEISYGSLMAALNEVVEWILSVKGTL</sequence>
<dbReference type="AlphaFoldDB" id="A0A540M7G2"/>
<organism evidence="1 2">
    <name type="scientific">Malus baccata</name>
    <name type="common">Siberian crab apple</name>
    <name type="synonym">Pyrus baccata</name>
    <dbReference type="NCBI Taxonomy" id="106549"/>
    <lineage>
        <taxon>Eukaryota</taxon>
        <taxon>Viridiplantae</taxon>
        <taxon>Streptophyta</taxon>
        <taxon>Embryophyta</taxon>
        <taxon>Tracheophyta</taxon>
        <taxon>Spermatophyta</taxon>
        <taxon>Magnoliopsida</taxon>
        <taxon>eudicotyledons</taxon>
        <taxon>Gunneridae</taxon>
        <taxon>Pentapetalae</taxon>
        <taxon>rosids</taxon>
        <taxon>fabids</taxon>
        <taxon>Rosales</taxon>
        <taxon>Rosaceae</taxon>
        <taxon>Amygdaloideae</taxon>
        <taxon>Maleae</taxon>
        <taxon>Malus</taxon>
    </lineage>
</organism>
<evidence type="ECO:0000313" key="1">
    <source>
        <dbReference type="EMBL" id="TQD94429.1"/>
    </source>
</evidence>
<protein>
    <submittedName>
        <fullName evidence="1">Uncharacterized protein</fullName>
    </submittedName>
</protein>
<keyword evidence="2" id="KW-1185">Reference proteome</keyword>
<proteinExistence type="predicted"/>
<accession>A0A540M7G2</accession>
<comment type="caution">
    <text evidence="1">The sequence shown here is derived from an EMBL/GenBank/DDBJ whole genome shotgun (WGS) entry which is preliminary data.</text>
</comment>
<reference evidence="1 2" key="1">
    <citation type="journal article" date="2019" name="G3 (Bethesda)">
        <title>Sequencing of a Wild Apple (Malus baccata) Genome Unravels the Differences Between Cultivated and Wild Apple Species Regarding Disease Resistance and Cold Tolerance.</title>
        <authorList>
            <person name="Chen X."/>
        </authorList>
    </citation>
    <scope>NUCLEOTIDE SEQUENCE [LARGE SCALE GENOMIC DNA]</scope>
    <source>
        <strain evidence="2">cv. Shandingzi</strain>
        <tissue evidence="1">Leaves</tissue>
    </source>
</reference>
<name>A0A540M7G2_MALBA</name>
<gene>
    <name evidence="1" type="ORF">C1H46_019980</name>
</gene>
<dbReference type="Proteomes" id="UP000315295">
    <property type="component" value="Unassembled WGS sequence"/>
</dbReference>